<dbReference type="AlphaFoldDB" id="X1U1M5"/>
<organism evidence="1">
    <name type="scientific">marine sediment metagenome</name>
    <dbReference type="NCBI Taxonomy" id="412755"/>
    <lineage>
        <taxon>unclassified sequences</taxon>
        <taxon>metagenomes</taxon>
        <taxon>ecological metagenomes</taxon>
    </lineage>
</organism>
<dbReference type="EMBL" id="BARW01034908">
    <property type="protein sequence ID" value="GAJ11448.1"/>
    <property type="molecule type" value="Genomic_DNA"/>
</dbReference>
<reference evidence="1" key="1">
    <citation type="journal article" date="2014" name="Front. Microbiol.">
        <title>High frequency of phylogenetically diverse reductive dehalogenase-homologous genes in deep subseafloor sedimentary metagenomes.</title>
        <authorList>
            <person name="Kawai M."/>
            <person name="Futagami T."/>
            <person name="Toyoda A."/>
            <person name="Takaki Y."/>
            <person name="Nishi S."/>
            <person name="Hori S."/>
            <person name="Arai W."/>
            <person name="Tsubouchi T."/>
            <person name="Morono Y."/>
            <person name="Uchiyama I."/>
            <person name="Ito T."/>
            <person name="Fujiyama A."/>
            <person name="Inagaki F."/>
            <person name="Takami H."/>
        </authorList>
    </citation>
    <scope>NUCLEOTIDE SEQUENCE</scope>
    <source>
        <strain evidence="1">Expedition CK06-06</strain>
    </source>
</reference>
<gene>
    <name evidence="1" type="ORF">S12H4_54587</name>
</gene>
<protein>
    <submittedName>
        <fullName evidence="1">Uncharacterized protein</fullName>
    </submittedName>
</protein>
<sequence length="163" mass="18577">PPPTVAKTYQVSVNGLTGSFVAIAPPIEVEIVRFLWVPGTYLPGMLPSWPIPDNRTVGFGFDFKNTGTKPLDAYVNFTLKHKWKETDDRAQPFWMWRGFYPNITTQPLTIDPNDKGMPIFYWNPYPVGERESPDYDRCFLRAEVIVGGEIVATTDSKEVEIEF</sequence>
<accession>X1U1M5</accession>
<feature type="non-terminal residue" evidence="1">
    <location>
        <position position="1"/>
    </location>
</feature>
<proteinExistence type="predicted"/>
<comment type="caution">
    <text evidence="1">The sequence shown here is derived from an EMBL/GenBank/DDBJ whole genome shotgun (WGS) entry which is preliminary data.</text>
</comment>
<name>X1U1M5_9ZZZZ</name>
<evidence type="ECO:0000313" key="1">
    <source>
        <dbReference type="EMBL" id="GAJ11448.1"/>
    </source>
</evidence>